<evidence type="ECO:0000259" key="1">
    <source>
        <dbReference type="PROSITE" id="PS50191"/>
    </source>
</evidence>
<evidence type="ECO:0000313" key="2">
    <source>
        <dbReference type="EMBL" id="CAG5034633.1"/>
    </source>
</evidence>
<dbReference type="AlphaFoldDB" id="A0A8S3XVK6"/>
<dbReference type="CDD" id="cd00170">
    <property type="entry name" value="SEC14"/>
    <property type="match status" value="1"/>
</dbReference>
<dbReference type="PROSITE" id="PS50191">
    <property type="entry name" value="CRAL_TRIO"/>
    <property type="match status" value="1"/>
</dbReference>
<accession>A0A8S3XVK6</accession>
<gene>
    <name evidence="2" type="ORF">PAPOLLO_LOCUS20362</name>
</gene>
<dbReference type="PANTHER" id="PTHR10174">
    <property type="entry name" value="ALPHA-TOCOPHEROL TRANSFER PROTEIN-RELATED"/>
    <property type="match status" value="1"/>
</dbReference>
<dbReference type="Proteomes" id="UP000691718">
    <property type="component" value="Unassembled WGS sequence"/>
</dbReference>
<dbReference type="EMBL" id="CAJQZP010001271">
    <property type="protein sequence ID" value="CAG5034633.1"/>
    <property type="molecule type" value="Genomic_DNA"/>
</dbReference>
<dbReference type="InterPro" id="IPR001251">
    <property type="entry name" value="CRAL-TRIO_dom"/>
</dbReference>
<organism evidence="2 3">
    <name type="scientific">Parnassius apollo</name>
    <name type="common">Apollo butterfly</name>
    <name type="synonym">Papilio apollo</name>
    <dbReference type="NCBI Taxonomy" id="110799"/>
    <lineage>
        <taxon>Eukaryota</taxon>
        <taxon>Metazoa</taxon>
        <taxon>Ecdysozoa</taxon>
        <taxon>Arthropoda</taxon>
        <taxon>Hexapoda</taxon>
        <taxon>Insecta</taxon>
        <taxon>Pterygota</taxon>
        <taxon>Neoptera</taxon>
        <taxon>Endopterygota</taxon>
        <taxon>Lepidoptera</taxon>
        <taxon>Glossata</taxon>
        <taxon>Ditrysia</taxon>
        <taxon>Papilionoidea</taxon>
        <taxon>Papilionidae</taxon>
        <taxon>Parnassiinae</taxon>
        <taxon>Parnassini</taxon>
        <taxon>Parnassius</taxon>
        <taxon>Parnassius</taxon>
    </lineage>
</organism>
<keyword evidence="3" id="KW-1185">Reference proteome</keyword>
<feature type="domain" description="CRAL-TRIO" evidence="1">
    <location>
        <begin position="151"/>
        <end position="258"/>
    </location>
</feature>
<dbReference type="PANTHER" id="PTHR10174:SF222">
    <property type="entry name" value="GH10083P-RELATED"/>
    <property type="match status" value="1"/>
</dbReference>
<evidence type="ECO:0000313" key="3">
    <source>
        <dbReference type="Proteomes" id="UP000691718"/>
    </source>
</evidence>
<protein>
    <submittedName>
        <fullName evidence="2">(apollo) hypothetical protein</fullName>
    </submittedName>
</protein>
<dbReference type="Pfam" id="PF00650">
    <property type="entry name" value="CRAL_TRIO"/>
    <property type="match status" value="1"/>
</dbReference>
<dbReference type="GO" id="GO:1902936">
    <property type="term" value="F:phosphatidylinositol bisphosphate binding"/>
    <property type="evidence" value="ECO:0007669"/>
    <property type="project" value="TreeGrafter"/>
</dbReference>
<sequence length="312" mass="36818">MDSLPMNTLLEFNKDTIQITRKSYNLDTPGSMDQAIDILQEWVEKQNHFKKKDYPREYLERRIIFCKGSVERAKLKIDRNCTLRTLMPQFYKFIDFKTEYKYSDIIWDGILPKMTDDYYRIYVVKNIGKRFNKDIITSYVRWTVAMAEYLTANDYNRGIIIIFELSETDLVELVKVFDFAEVRRALTLLIDGYAMSIKALHLVTSSKTVETITEFVKPILSAKLSQRIQIHKDLKSLHQVVQRDVLPEELGGNERSIVKLHREWVDVLSSKEFQEYYSEMKTASTNEKYRLMNKLNEEYMGIAGTFKTLNID</sequence>
<proteinExistence type="predicted"/>
<comment type="caution">
    <text evidence="2">The sequence shown here is derived from an EMBL/GenBank/DDBJ whole genome shotgun (WGS) entry which is preliminary data.</text>
</comment>
<reference evidence="2" key="1">
    <citation type="submission" date="2021-04" db="EMBL/GenBank/DDBJ databases">
        <authorList>
            <person name="Tunstrom K."/>
        </authorList>
    </citation>
    <scope>NUCLEOTIDE SEQUENCE</scope>
</reference>
<name>A0A8S3XVK6_PARAO</name>
<dbReference type="GO" id="GO:0016020">
    <property type="term" value="C:membrane"/>
    <property type="evidence" value="ECO:0007669"/>
    <property type="project" value="TreeGrafter"/>
</dbReference>
<dbReference type="OrthoDB" id="7422178at2759"/>